<dbReference type="SMART" id="SM00382">
    <property type="entry name" value="AAA"/>
    <property type="match status" value="1"/>
</dbReference>
<dbReference type="InterPro" id="IPR027417">
    <property type="entry name" value="P-loop_NTPase"/>
</dbReference>
<name>A0A4T2GPL5_STRSU</name>
<dbReference type="InterPro" id="IPR051782">
    <property type="entry name" value="ABC_Transporter_VariousFunc"/>
</dbReference>
<feature type="domain" description="ABC transporter" evidence="4">
    <location>
        <begin position="3"/>
        <end position="227"/>
    </location>
</feature>
<accession>A0A4T2GPL5</accession>
<dbReference type="GO" id="GO:0016887">
    <property type="term" value="F:ATP hydrolysis activity"/>
    <property type="evidence" value="ECO:0007669"/>
    <property type="project" value="InterPro"/>
</dbReference>
<dbReference type="EMBL" id="SSXO01000002">
    <property type="protein sequence ID" value="TII00464.1"/>
    <property type="molecule type" value="Genomic_DNA"/>
</dbReference>
<dbReference type="InterPro" id="IPR003439">
    <property type="entry name" value="ABC_transporter-like_ATP-bd"/>
</dbReference>
<gene>
    <name evidence="6" type="ORF">FAJ39_01125</name>
    <name evidence="5" type="ORF">FAJ39_03465</name>
</gene>
<evidence type="ECO:0000259" key="4">
    <source>
        <dbReference type="PROSITE" id="PS50893"/>
    </source>
</evidence>
<sequence>MKLAIHNLSKTYGKRTILDQLSLEIDRPGIWALIGPNGAGKTTLLDCIANLQTPDQGSIDILGLPNTDRKIYQKFAYLQDNRILYPELTGLEHLKFVQKAQGLDKERTAQVIEEIGIADYVHRPVKSYSLGMKQHLLLALGIMIEPELILLDEPLNGLDPASYIQTRNLLLKMAKNGSTIIVSSHHLNEVDQLTDQLLFLKNGKLIERSLSTVEQVYQIDTSDNQLAFQALSKTFPLYLKDNLIQIDSHEISLDQVMRALTSLPIQLLSIHPVQGQAERLYTEIFGEEKKE</sequence>
<dbReference type="Gene3D" id="3.40.50.300">
    <property type="entry name" value="P-loop containing nucleotide triphosphate hydrolases"/>
    <property type="match status" value="1"/>
</dbReference>
<keyword evidence="1" id="KW-0813">Transport</keyword>
<evidence type="ECO:0000256" key="1">
    <source>
        <dbReference type="ARBA" id="ARBA00022448"/>
    </source>
</evidence>
<keyword evidence="2" id="KW-0547">Nucleotide-binding</keyword>
<organism evidence="5 7">
    <name type="scientific">Streptococcus suis</name>
    <dbReference type="NCBI Taxonomy" id="1307"/>
    <lineage>
        <taxon>Bacteria</taxon>
        <taxon>Bacillati</taxon>
        <taxon>Bacillota</taxon>
        <taxon>Bacilli</taxon>
        <taxon>Lactobacillales</taxon>
        <taxon>Streptococcaceae</taxon>
        <taxon>Streptococcus</taxon>
    </lineage>
</organism>
<dbReference type="CDD" id="cd03230">
    <property type="entry name" value="ABC_DR_subfamily_A"/>
    <property type="match status" value="1"/>
</dbReference>
<dbReference type="EMBL" id="SSXO01000001">
    <property type="protein sequence ID" value="TII01319.1"/>
    <property type="molecule type" value="Genomic_DNA"/>
</dbReference>
<evidence type="ECO:0000313" key="6">
    <source>
        <dbReference type="EMBL" id="TII01319.1"/>
    </source>
</evidence>
<dbReference type="Pfam" id="PF00005">
    <property type="entry name" value="ABC_tran"/>
    <property type="match status" value="1"/>
</dbReference>
<keyword evidence="3 5" id="KW-0067">ATP-binding</keyword>
<evidence type="ECO:0000256" key="3">
    <source>
        <dbReference type="ARBA" id="ARBA00022840"/>
    </source>
</evidence>
<evidence type="ECO:0000313" key="5">
    <source>
        <dbReference type="EMBL" id="TII00464.1"/>
    </source>
</evidence>
<dbReference type="PROSITE" id="PS50893">
    <property type="entry name" value="ABC_TRANSPORTER_2"/>
    <property type="match status" value="1"/>
</dbReference>
<dbReference type="AlphaFoldDB" id="A0A4T2GPL5"/>
<protein>
    <submittedName>
        <fullName evidence="5">ABC transporter ATP-binding protein</fullName>
    </submittedName>
</protein>
<dbReference type="Proteomes" id="UP000305165">
    <property type="component" value="Unassembled WGS sequence"/>
</dbReference>
<evidence type="ECO:0000313" key="7">
    <source>
        <dbReference type="Proteomes" id="UP000305165"/>
    </source>
</evidence>
<comment type="caution">
    <text evidence="5">The sequence shown here is derived from an EMBL/GenBank/DDBJ whole genome shotgun (WGS) entry which is preliminary data.</text>
</comment>
<reference evidence="5 7" key="1">
    <citation type="submission" date="2019-04" db="EMBL/GenBank/DDBJ databases">
        <title>Genome analysis of Streptococcus suis strain WUSS424.</title>
        <authorList>
            <person name="Chen H."/>
            <person name="Gao X."/>
            <person name="Wu Z."/>
        </authorList>
    </citation>
    <scope>NUCLEOTIDE SEQUENCE [LARGE SCALE GENOMIC DNA]</scope>
    <source>
        <strain evidence="5 7">WUSS424</strain>
    </source>
</reference>
<dbReference type="InterPro" id="IPR003593">
    <property type="entry name" value="AAA+_ATPase"/>
</dbReference>
<dbReference type="PANTHER" id="PTHR42939">
    <property type="entry name" value="ABC TRANSPORTER ATP-BINDING PROTEIN ALBC-RELATED"/>
    <property type="match status" value="1"/>
</dbReference>
<dbReference type="GO" id="GO:0005524">
    <property type="term" value="F:ATP binding"/>
    <property type="evidence" value="ECO:0007669"/>
    <property type="project" value="UniProtKB-KW"/>
</dbReference>
<dbReference type="SUPFAM" id="SSF52540">
    <property type="entry name" value="P-loop containing nucleoside triphosphate hydrolases"/>
    <property type="match status" value="1"/>
</dbReference>
<dbReference type="OrthoDB" id="9804819at2"/>
<evidence type="ECO:0000256" key="2">
    <source>
        <dbReference type="ARBA" id="ARBA00022741"/>
    </source>
</evidence>
<proteinExistence type="predicted"/>
<dbReference type="PANTHER" id="PTHR42939:SF1">
    <property type="entry name" value="ABC TRANSPORTER ATP-BINDING PROTEIN ALBC-RELATED"/>
    <property type="match status" value="1"/>
</dbReference>